<protein>
    <submittedName>
        <fullName evidence="1">Uncharacterized protein</fullName>
    </submittedName>
</protein>
<comment type="caution">
    <text evidence="1">The sequence shown here is derived from an EMBL/GenBank/DDBJ whole genome shotgun (WGS) entry which is preliminary data.</text>
</comment>
<evidence type="ECO:0000313" key="1">
    <source>
        <dbReference type="EMBL" id="KAL3500362.1"/>
    </source>
</evidence>
<evidence type="ECO:0000313" key="2">
    <source>
        <dbReference type="Proteomes" id="UP001630127"/>
    </source>
</evidence>
<keyword evidence="2" id="KW-1185">Reference proteome</keyword>
<dbReference type="AlphaFoldDB" id="A0ABD2Y1Q8"/>
<accession>A0ABD2Y1Q8</accession>
<name>A0ABD2Y1Q8_9GENT</name>
<dbReference type="Proteomes" id="UP001630127">
    <property type="component" value="Unassembled WGS sequence"/>
</dbReference>
<organism evidence="1 2">
    <name type="scientific">Cinchona calisaya</name>
    <dbReference type="NCBI Taxonomy" id="153742"/>
    <lineage>
        <taxon>Eukaryota</taxon>
        <taxon>Viridiplantae</taxon>
        <taxon>Streptophyta</taxon>
        <taxon>Embryophyta</taxon>
        <taxon>Tracheophyta</taxon>
        <taxon>Spermatophyta</taxon>
        <taxon>Magnoliopsida</taxon>
        <taxon>eudicotyledons</taxon>
        <taxon>Gunneridae</taxon>
        <taxon>Pentapetalae</taxon>
        <taxon>asterids</taxon>
        <taxon>lamiids</taxon>
        <taxon>Gentianales</taxon>
        <taxon>Rubiaceae</taxon>
        <taxon>Cinchonoideae</taxon>
        <taxon>Cinchoneae</taxon>
        <taxon>Cinchona</taxon>
    </lineage>
</organism>
<reference evidence="1 2" key="1">
    <citation type="submission" date="2024-11" db="EMBL/GenBank/DDBJ databases">
        <title>A near-complete genome assembly of Cinchona calisaya.</title>
        <authorList>
            <person name="Lian D.C."/>
            <person name="Zhao X.W."/>
            <person name="Wei L."/>
        </authorList>
    </citation>
    <scope>NUCLEOTIDE SEQUENCE [LARGE SCALE GENOMIC DNA]</scope>
    <source>
        <tissue evidence="1">Nenye</tissue>
    </source>
</reference>
<dbReference type="EMBL" id="JBJUIK010000016">
    <property type="protein sequence ID" value="KAL3500362.1"/>
    <property type="molecule type" value="Genomic_DNA"/>
</dbReference>
<gene>
    <name evidence="1" type="ORF">ACH5RR_039455</name>
</gene>
<proteinExistence type="predicted"/>
<sequence>MASASGQGFNNGNTLSGEALAFNLGTVMLVEDTQKKVIRRVCKVNKPSTFDQPILGTKTIISSGLGGINSSPQSALEPISSLHEERTKQLVSRKRKTPISLSQGEKVIVLLEIDVIGEYLNLWWLREPTLLLI</sequence>